<reference evidence="2 3" key="1">
    <citation type="submission" date="2017-03" db="EMBL/GenBank/DDBJ databases">
        <title>Genome sequencing of Shewanella japonica KCTC 22435.</title>
        <authorList>
            <person name="Kim K.M."/>
        </authorList>
    </citation>
    <scope>NUCLEOTIDE SEQUENCE [LARGE SCALE GENOMIC DNA]</scope>
    <source>
        <strain evidence="2 3">KCTC 22435</strain>
    </source>
</reference>
<feature type="signal peptide" evidence="1">
    <location>
        <begin position="1"/>
        <end position="22"/>
    </location>
</feature>
<organism evidence="2 3">
    <name type="scientific">Shewanella japonica</name>
    <dbReference type="NCBI Taxonomy" id="93973"/>
    <lineage>
        <taxon>Bacteria</taxon>
        <taxon>Pseudomonadati</taxon>
        <taxon>Pseudomonadota</taxon>
        <taxon>Gammaproteobacteria</taxon>
        <taxon>Alteromonadales</taxon>
        <taxon>Shewanellaceae</taxon>
        <taxon>Shewanella</taxon>
    </lineage>
</organism>
<name>A0ABN4YFU1_9GAMM</name>
<gene>
    <name evidence="2" type="ORF">SJ2017_2888</name>
</gene>
<evidence type="ECO:0000256" key="1">
    <source>
        <dbReference type="SAM" id="SignalP"/>
    </source>
</evidence>
<feature type="chain" id="PRO_5047160145" evidence="1">
    <location>
        <begin position="23"/>
        <end position="78"/>
    </location>
</feature>
<evidence type="ECO:0000313" key="3">
    <source>
        <dbReference type="Proteomes" id="UP000191820"/>
    </source>
</evidence>
<proteinExistence type="predicted"/>
<dbReference type="EMBL" id="CP020472">
    <property type="protein sequence ID" value="ARD23166.1"/>
    <property type="molecule type" value="Genomic_DNA"/>
</dbReference>
<accession>A0ABN4YFU1</accession>
<sequence length="78" mass="8469">MFNLTTLAAAALLSSCAFMATANDTTIDISDLQASINAELEQSMNEMQNNIDVNVKNTLTEEKEDKATIKTAETRIAD</sequence>
<dbReference type="Proteomes" id="UP000191820">
    <property type="component" value="Chromosome"/>
</dbReference>
<dbReference type="RefSeq" id="WP_080916227.1">
    <property type="nucleotide sequence ID" value="NZ_CP020472.1"/>
</dbReference>
<evidence type="ECO:0000313" key="2">
    <source>
        <dbReference type="EMBL" id="ARD23166.1"/>
    </source>
</evidence>
<keyword evidence="3" id="KW-1185">Reference proteome</keyword>
<protein>
    <submittedName>
        <fullName evidence="2">Uncharacterized protein</fullName>
    </submittedName>
</protein>
<keyword evidence="1" id="KW-0732">Signal</keyword>